<evidence type="ECO:0000256" key="1">
    <source>
        <dbReference type="SAM" id="MobiDB-lite"/>
    </source>
</evidence>
<sequence>MDKQGVKPNELAENRRHSRPEARQEPSGKPFSRRALIASIGLAGAAVVSGGLVQTLQASGNPNDPLGDLHDLETADKSNFVSAINENVRRLAQKVTYAASIAEMKALEALKENDVVVTLGYYNRNDGGQGTYVIRNDSNLVDNGGLCHQLNNGLKAVLVIENGQVNFRQFGAKSLQDNQNVKYDNKPHMMRFLNSWGKSVTNDPTITLLIPQGIWCFSDTHIFRRNGIHITGYNGFVATKANKTVIAPMQNNQQYVWKLGGLADFSDPFAQGAAENSYDKYHMTDIGLDNLTFTSFNGDISDNARSFREIYSVQRAVLFLDWVAFGVFRNINFLFIDGTGLALKSCWELYFPLMNFRWILDYSKPCLLFEEHYNYSDSNFSALSFGELMFEVCNGDYIESRSSRFTHTYFGNINAECSPYNLFKDTGTVRAATFEEADQDWQYRCIFRGSITDNVVFDTINLQHFNHQLHTMANGSKHIVGIVFASNTIFKNVVVNNILLDGTPKKDTAIVETSYNQRNSLTINNISCKTETLLIRPLFKWYGSDLLVNNIHFGSLQNKSVAHHNSYHTLFAADLNYINGRLHYASDSLSKQTVVLRRKIGNHNGNAIGRMLNMLPYPQTYYARIKMDNGAAYRLILTFILNGTNQNRTVEGVGTGTWQTVSVTIPAADVGTLIGIQDESVQEGLLLDCITAGPELA</sequence>
<organism evidence="2 3">
    <name type="scientific">Paenibacillus hodogayensis</name>
    <dbReference type="NCBI Taxonomy" id="279208"/>
    <lineage>
        <taxon>Bacteria</taxon>
        <taxon>Bacillati</taxon>
        <taxon>Bacillota</taxon>
        <taxon>Bacilli</taxon>
        <taxon>Bacillales</taxon>
        <taxon>Paenibacillaceae</taxon>
        <taxon>Paenibacillus</taxon>
    </lineage>
</organism>
<evidence type="ECO:0000313" key="3">
    <source>
        <dbReference type="Proteomes" id="UP001589619"/>
    </source>
</evidence>
<reference evidence="2 3" key="1">
    <citation type="submission" date="2024-09" db="EMBL/GenBank/DDBJ databases">
        <authorList>
            <person name="Sun Q."/>
            <person name="Mori K."/>
        </authorList>
    </citation>
    <scope>NUCLEOTIDE SEQUENCE [LARGE SCALE GENOMIC DNA]</scope>
    <source>
        <strain evidence="2 3">JCM 12520</strain>
    </source>
</reference>
<name>A0ABV5VPY1_9BACL</name>
<comment type="caution">
    <text evidence="2">The sequence shown here is derived from an EMBL/GenBank/DDBJ whole genome shotgun (WGS) entry which is preliminary data.</text>
</comment>
<keyword evidence="3" id="KW-1185">Reference proteome</keyword>
<gene>
    <name evidence="2" type="ORF">ACFFNY_02005</name>
</gene>
<dbReference type="Proteomes" id="UP001589619">
    <property type="component" value="Unassembled WGS sequence"/>
</dbReference>
<proteinExistence type="predicted"/>
<accession>A0ABV5VPY1</accession>
<evidence type="ECO:0008006" key="4">
    <source>
        <dbReference type="Google" id="ProtNLM"/>
    </source>
</evidence>
<feature type="compositionally biased region" description="Basic and acidic residues" evidence="1">
    <location>
        <begin position="1"/>
        <end position="26"/>
    </location>
</feature>
<dbReference type="EMBL" id="JBHMAG010000002">
    <property type="protein sequence ID" value="MFB9750333.1"/>
    <property type="molecule type" value="Genomic_DNA"/>
</dbReference>
<protein>
    <recommendedName>
        <fullName evidence="4">Right-handed parallel beta-helix repeat-containing protein</fullName>
    </recommendedName>
</protein>
<dbReference type="RefSeq" id="WP_344917092.1">
    <property type="nucleotide sequence ID" value="NZ_BAAAYO010000021.1"/>
</dbReference>
<feature type="region of interest" description="Disordered" evidence="1">
    <location>
        <begin position="1"/>
        <end position="30"/>
    </location>
</feature>
<evidence type="ECO:0000313" key="2">
    <source>
        <dbReference type="EMBL" id="MFB9750333.1"/>
    </source>
</evidence>